<evidence type="ECO:0000259" key="9">
    <source>
        <dbReference type="PROSITE" id="PS50994"/>
    </source>
</evidence>
<dbReference type="AlphaFoldDB" id="A0A1E3PCK1"/>
<evidence type="ECO:0000256" key="8">
    <source>
        <dbReference type="ARBA" id="ARBA00025615"/>
    </source>
</evidence>
<dbReference type="GO" id="GO:0015074">
    <property type="term" value="P:DNA integration"/>
    <property type="evidence" value="ECO:0007669"/>
    <property type="project" value="InterPro"/>
</dbReference>
<evidence type="ECO:0000256" key="1">
    <source>
        <dbReference type="ARBA" id="ARBA00000077"/>
    </source>
</evidence>
<evidence type="ECO:0000256" key="6">
    <source>
        <dbReference type="ARBA" id="ARBA00023242"/>
    </source>
</evidence>
<keyword evidence="4" id="KW-0963">Cytoplasm</keyword>
<keyword evidence="11" id="KW-1185">Reference proteome</keyword>
<dbReference type="GO" id="GO:0005634">
    <property type="term" value="C:nucleus"/>
    <property type="evidence" value="ECO:0007669"/>
    <property type="project" value="UniProtKB-SubCell"/>
</dbReference>
<dbReference type="GO" id="GO:0005737">
    <property type="term" value="C:cytoplasm"/>
    <property type="evidence" value="ECO:0007669"/>
    <property type="project" value="UniProtKB-SubCell"/>
</dbReference>
<gene>
    <name evidence="10" type="ORF">WICANDRAFT_76861</name>
</gene>
<dbReference type="PROSITE" id="PS50994">
    <property type="entry name" value="INTEGRASE"/>
    <property type="match status" value="1"/>
</dbReference>
<keyword evidence="5" id="KW-0694">RNA-binding</keyword>
<evidence type="ECO:0000256" key="5">
    <source>
        <dbReference type="ARBA" id="ARBA00022884"/>
    </source>
</evidence>
<comment type="function">
    <text evidence="7">Reverse transcriptase/ribonuclease H (RT) is a multifunctional enzyme that catalyzes the conversion of the retro-elements RNA genome into dsDNA within the VLP. The enzyme displays a DNA polymerase activity that can copy either DNA or RNA templates, and a ribonuclease H (RNase H) activity that cleaves the RNA strand of RNA-DNA heteroduplexes during plus-strand synthesis and hydrolyzes RNA primers. The conversion leads to a linear dsDNA copy of the retrotransposon that includes long terminal repeats (LTRs) at both ends.</text>
</comment>
<reference evidence="10 11" key="1">
    <citation type="journal article" date="2016" name="Proc. Natl. Acad. Sci. U.S.A.">
        <title>Comparative genomics of biotechnologically important yeasts.</title>
        <authorList>
            <person name="Riley R."/>
            <person name="Haridas S."/>
            <person name="Wolfe K.H."/>
            <person name="Lopes M.R."/>
            <person name="Hittinger C.T."/>
            <person name="Goeker M."/>
            <person name="Salamov A.A."/>
            <person name="Wisecaver J.H."/>
            <person name="Long T.M."/>
            <person name="Calvey C.H."/>
            <person name="Aerts A.L."/>
            <person name="Barry K.W."/>
            <person name="Choi C."/>
            <person name="Clum A."/>
            <person name="Coughlan A.Y."/>
            <person name="Deshpande S."/>
            <person name="Douglass A.P."/>
            <person name="Hanson S.J."/>
            <person name="Klenk H.-P."/>
            <person name="LaButti K.M."/>
            <person name="Lapidus A."/>
            <person name="Lindquist E.A."/>
            <person name="Lipzen A.M."/>
            <person name="Meier-Kolthoff J.P."/>
            <person name="Ohm R.A."/>
            <person name="Otillar R.P."/>
            <person name="Pangilinan J.L."/>
            <person name="Peng Y."/>
            <person name="Rokas A."/>
            <person name="Rosa C.A."/>
            <person name="Scheuner C."/>
            <person name="Sibirny A.A."/>
            <person name="Slot J.C."/>
            <person name="Stielow J.B."/>
            <person name="Sun H."/>
            <person name="Kurtzman C.P."/>
            <person name="Blackwell M."/>
            <person name="Grigoriev I.V."/>
            <person name="Jeffries T.W."/>
        </authorList>
    </citation>
    <scope>NUCLEOTIDE SEQUENCE [LARGE SCALE GENOMIC DNA]</scope>
    <source>
        <strain evidence="11">ATCC 58044 / CBS 1984 / NCYC 433 / NRRL Y-366-8</strain>
    </source>
</reference>
<evidence type="ECO:0000256" key="2">
    <source>
        <dbReference type="ARBA" id="ARBA00004123"/>
    </source>
</evidence>
<dbReference type="SUPFAM" id="SSF53098">
    <property type="entry name" value="Ribonuclease H-like"/>
    <property type="match status" value="1"/>
</dbReference>
<evidence type="ECO:0000313" key="11">
    <source>
        <dbReference type="Proteomes" id="UP000094112"/>
    </source>
</evidence>
<dbReference type="InterPro" id="IPR001584">
    <property type="entry name" value="Integrase_cat-core"/>
</dbReference>
<dbReference type="OrthoDB" id="427924at2759"/>
<organism evidence="10 11">
    <name type="scientific">Wickerhamomyces anomalus (strain ATCC 58044 / CBS 1984 / NCYC 433 / NRRL Y-366-8)</name>
    <name type="common">Yeast</name>
    <name type="synonym">Hansenula anomala</name>
    <dbReference type="NCBI Taxonomy" id="683960"/>
    <lineage>
        <taxon>Eukaryota</taxon>
        <taxon>Fungi</taxon>
        <taxon>Dikarya</taxon>
        <taxon>Ascomycota</taxon>
        <taxon>Saccharomycotina</taxon>
        <taxon>Saccharomycetes</taxon>
        <taxon>Phaffomycetales</taxon>
        <taxon>Wickerhamomycetaceae</taxon>
        <taxon>Wickerhamomyces</taxon>
    </lineage>
</organism>
<evidence type="ECO:0000256" key="7">
    <source>
        <dbReference type="ARBA" id="ARBA00025590"/>
    </source>
</evidence>
<protein>
    <recommendedName>
        <fullName evidence="9">Integrase catalytic domain-containing protein</fullName>
    </recommendedName>
</protein>
<accession>A0A1E3PCK1</accession>
<dbReference type="GO" id="GO:0004523">
    <property type="term" value="F:RNA-DNA hybrid ribonuclease activity"/>
    <property type="evidence" value="ECO:0007669"/>
    <property type="project" value="UniProtKB-EC"/>
</dbReference>
<dbReference type="EMBL" id="KV454208">
    <property type="protein sequence ID" value="ODQ62692.1"/>
    <property type="molecule type" value="Genomic_DNA"/>
</dbReference>
<dbReference type="RefSeq" id="XP_019041899.1">
    <property type="nucleotide sequence ID" value="XM_019184456.1"/>
</dbReference>
<comment type="catalytic activity">
    <reaction evidence="1">
        <text>Endonucleolytic cleavage to 5'-phosphomonoester.</text>
        <dbReference type="EC" id="3.1.26.4"/>
    </reaction>
</comment>
<dbReference type="GO" id="GO:0003723">
    <property type="term" value="F:RNA binding"/>
    <property type="evidence" value="ECO:0007669"/>
    <property type="project" value="UniProtKB-KW"/>
</dbReference>
<evidence type="ECO:0000313" key="10">
    <source>
        <dbReference type="EMBL" id="ODQ62692.1"/>
    </source>
</evidence>
<dbReference type="Gene3D" id="3.30.420.10">
    <property type="entry name" value="Ribonuclease H-like superfamily/Ribonuclease H"/>
    <property type="match status" value="1"/>
</dbReference>
<comment type="function">
    <text evidence="8">Integrase (IN) targets the VLP to the nucleus, where a subparticle preintegration complex (PIC) containing at least integrase and the newly synthesized dsDNA copy of the retrotransposon must transit the nuclear membrane. Once in the nucleus, integrase performs the integration of the dsDNA into the host genome.</text>
</comment>
<sequence length="209" mass="23907">MDHTVNCILLVMQFFPNLTTIVADNHSVFSSAIWKKLLAGYEVKVVHSASYYPRSNGLIEIRNKLFKSILKDLSYKKVLSDISHNQFTSWSKTCLLATMLFNMRPNSFGYSPFFLLFGHKADSTHLQLHKITQESPTLSSPQFGITISPPPNAAAIPAVSAAQQQLNVIQEKEFFDARVHQIESHIKHRDANWSLRHKQRVLLHYPIEF</sequence>
<keyword evidence="6" id="KW-0539">Nucleus</keyword>
<dbReference type="Proteomes" id="UP000094112">
    <property type="component" value="Unassembled WGS sequence"/>
</dbReference>
<name>A0A1E3PCK1_WICAA</name>
<dbReference type="InterPro" id="IPR012337">
    <property type="entry name" value="RNaseH-like_sf"/>
</dbReference>
<evidence type="ECO:0000256" key="4">
    <source>
        <dbReference type="ARBA" id="ARBA00022490"/>
    </source>
</evidence>
<proteinExistence type="predicted"/>
<dbReference type="GeneID" id="30201702"/>
<evidence type="ECO:0000256" key="3">
    <source>
        <dbReference type="ARBA" id="ARBA00004496"/>
    </source>
</evidence>
<comment type="subcellular location">
    <subcellularLocation>
        <location evidence="3">Cytoplasm</location>
    </subcellularLocation>
    <subcellularLocation>
        <location evidence="2">Nucleus</location>
    </subcellularLocation>
</comment>
<dbReference type="InterPro" id="IPR036397">
    <property type="entry name" value="RNaseH_sf"/>
</dbReference>
<feature type="domain" description="Integrase catalytic" evidence="9">
    <location>
        <begin position="1"/>
        <end position="120"/>
    </location>
</feature>